<name>A0ABS3JT34_9BACT</name>
<proteinExistence type="predicted"/>
<accession>A0ABS3JT34</accession>
<dbReference type="Proteomes" id="UP000664628">
    <property type="component" value="Unassembled WGS sequence"/>
</dbReference>
<organism evidence="1 2">
    <name type="scientific">Fibrella forsythiae</name>
    <dbReference type="NCBI Taxonomy" id="2817061"/>
    <lineage>
        <taxon>Bacteria</taxon>
        <taxon>Pseudomonadati</taxon>
        <taxon>Bacteroidota</taxon>
        <taxon>Cytophagia</taxon>
        <taxon>Cytophagales</taxon>
        <taxon>Spirosomataceae</taxon>
        <taxon>Fibrella</taxon>
    </lineage>
</organism>
<sequence>MTQLQRHVKELLNDEAFLKAYEHSHQNLLGKCLSEGMADFVAELILGQPLARLSPSGYLAFGASHEQRIWAEFTREMNQPFNWNKGWLYNERIVEGKAMRDLGYFIGYQICRQSHRQKAGLNVHDRAEFDGSERQAVSGRLWLQRQGIEVARRVRSDRPTGVTYSPAPAY</sequence>
<gene>
    <name evidence="1" type="ORF">J2I46_31700</name>
</gene>
<dbReference type="RefSeq" id="WP_207333132.1">
    <property type="nucleotide sequence ID" value="NZ_JAFMYW010000023.1"/>
</dbReference>
<dbReference type="EMBL" id="JAFMYW010000023">
    <property type="protein sequence ID" value="MBO0953180.1"/>
    <property type="molecule type" value="Genomic_DNA"/>
</dbReference>
<protein>
    <submittedName>
        <fullName evidence="1">Uncharacterized protein</fullName>
    </submittedName>
</protein>
<keyword evidence="2" id="KW-1185">Reference proteome</keyword>
<reference evidence="1 2" key="1">
    <citation type="submission" date="2021-03" db="EMBL/GenBank/DDBJ databases">
        <title>Fibrella sp. HMF5405 genome sequencing and assembly.</title>
        <authorList>
            <person name="Kang H."/>
            <person name="Kim H."/>
            <person name="Bae S."/>
            <person name="Joh K."/>
        </authorList>
    </citation>
    <scope>NUCLEOTIDE SEQUENCE [LARGE SCALE GENOMIC DNA]</scope>
    <source>
        <strain evidence="1 2">HMF5405</strain>
    </source>
</reference>
<evidence type="ECO:0000313" key="1">
    <source>
        <dbReference type="EMBL" id="MBO0953180.1"/>
    </source>
</evidence>
<evidence type="ECO:0000313" key="2">
    <source>
        <dbReference type="Proteomes" id="UP000664628"/>
    </source>
</evidence>
<comment type="caution">
    <text evidence="1">The sequence shown here is derived from an EMBL/GenBank/DDBJ whole genome shotgun (WGS) entry which is preliminary data.</text>
</comment>